<evidence type="ECO:0000256" key="1">
    <source>
        <dbReference type="ARBA" id="ARBA00004651"/>
    </source>
</evidence>
<evidence type="ECO:0000256" key="7">
    <source>
        <dbReference type="ARBA" id="ARBA00022692"/>
    </source>
</evidence>
<evidence type="ECO:0000256" key="13">
    <source>
        <dbReference type="ARBA" id="ARBA00023136"/>
    </source>
</evidence>
<keyword evidence="12" id="KW-0186">Copper</keyword>
<feature type="transmembrane region" description="Helical" evidence="16">
    <location>
        <begin position="485"/>
        <end position="506"/>
    </location>
</feature>
<name>A0ABT8A352_9PROT</name>
<dbReference type="InterPro" id="IPR035973">
    <property type="entry name" value="Cyt_c_oxidase_su3-like_sf"/>
</dbReference>
<dbReference type="InterPro" id="IPR013833">
    <property type="entry name" value="Cyt_c_oxidase_su3_a-hlx"/>
</dbReference>
<dbReference type="Pfam" id="PF00115">
    <property type="entry name" value="COX1"/>
    <property type="match status" value="1"/>
</dbReference>
<gene>
    <name evidence="18" type="ORF">QWZ14_07390</name>
</gene>
<keyword evidence="3 14" id="KW-0813">Transport</keyword>
<feature type="transmembrane region" description="Helical" evidence="16">
    <location>
        <begin position="134"/>
        <end position="156"/>
    </location>
</feature>
<feature type="transmembrane region" description="Helical" evidence="16">
    <location>
        <begin position="264"/>
        <end position="289"/>
    </location>
</feature>
<keyword evidence="6 14" id="KW-0679">Respiratory chain</keyword>
<evidence type="ECO:0000259" key="17">
    <source>
        <dbReference type="PROSITE" id="PS50855"/>
    </source>
</evidence>
<evidence type="ECO:0000256" key="9">
    <source>
        <dbReference type="ARBA" id="ARBA00022982"/>
    </source>
</evidence>
<dbReference type="PROSITE" id="PS00077">
    <property type="entry name" value="COX1_CUB"/>
    <property type="match status" value="1"/>
</dbReference>
<evidence type="ECO:0000256" key="3">
    <source>
        <dbReference type="ARBA" id="ARBA00022448"/>
    </source>
</evidence>
<keyword evidence="11" id="KW-0408">Iron</keyword>
<dbReference type="InterPro" id="IPR000883">
    <property type="entry name" value="Cyt_C_Oxase_1"/>
</dbReference>
<feature type="transmembrane region" description="Helical" evidence="16">
    <location>
        <begin position="747"/>
        <end position="768"/>
    </location>
</feature>
<dbReference type="RefSeq" id="WP_290315977.1">
    <property type="nucleotide sequence ID" value="NZ_JAUFPN010000069.1"/>
</dbReference>
<feature type="transmembrane region" description="Helical" evidence="16">
    <location>
        <begin position="715"/>
        <end position="735"/>
    </location>
</feature>
<dbReference type="InterPro" id="IPR023615">
    <property type="entry name" value="Cyt_c_Oxase_su1_BS"/>
</dbReference>
<sequence>MSPDQGAAVAPSTDALPNPLPRPADELGRLRAAWARPRGWRALGEINNNLIGPLFVATALLFLTLAGLLGVLIRVQLAMPGLTIIDPATYNQVFTMHGTVMMFLFAVPAVEAVGITLLPAMLGAREMPTPRLGAYAYWIYVIGGLAFFSSLFFGAAPDGGWFMYPPLTSKEHSPGINTDMYLLGIGFIEISAIAGAIELIVGILRCRAPGMTLGRMPIFAWAMLVFAAMVVFAFPAVIVASTLLELERAFDWPFFLPERGGDPLLWQHLFWFFGHPEVYVIFLPAAGMVSMIVPAMAGTALLAHGLVVTALVGTAFLSFGLWVHHMYTTGIPGLSLAYFSAAGFAVSVPSGLQVFAWIGTFAAGKRVRIATPTLFVFGFLFIFVLGGLTGVMVSATPFDWQAHDTYFIVAHLHYVLIGGMVFPLLAALYYWAPAIGRPLSERLGRWAFWLLFLGTNLTFFPMHFAGFAGMPRRIYTYPAGMGLELWNALSTAGAAMVLAGGVVLLADIARNFRPGRGSDRSPWDSGTAEWLPSEDFGLRSIPRITGRYPLWDNPRLGEEVTAGRHFLPGTLTGRREALVTSPAEALPQYVAVIPGPGFAHLVAAVGTAGFFLSLAVSAVVPAAGFGLVALAGFLRWLWTGTDLGPLPARRDGVGAGLELPNYVTGPLSTSWWAMVCLMLVSGTAYACQMGSYLFLWLVNGDAMWPPAGMAAPQGGFGAAALAGYLASGGVVMLASRALRRRDALPGLLLPVALLLLAGGFAADLMALWEAGLRPTMHAHAAASYALLVWQGFHVAVAAIMAGYVLARSWAGLLDGTRRLSFDNMMLFWLYTVGQGLAGLALLHGFPRLLA</sequence>
<organism evidence="18 19">
    <name type="scientific">Paeniroseomonas aquatica</name>
    <dbReference type="NCBI Taxonomy" id="373043"/>
    <lineage>
        <taxon>Bacteria</taxon>
        <taxon>Pseudomonadati</taxon>
        <taxon>Pseudomonadota</taxon>
        <taxon>Alphaproteobacteria</taxon>
        <taxon>Acetobacterales</taxon>
        <taxon>Acetobacteraceae</taxon>
        <taxon>Paeniroseomonas</taxon>
    </lineage>
</organism>
<feature type="transmembrane region" description="Helical" evidence="16">
    <location>
        <begin position="50"/>
        <end position="73"/>
    </location>
</feature>
<feature type="transmembrane region" description="Helical" evidence="16">
    <location>
        <begin position="780"/>
        <end position="806"/>
    </location>
</feature>
<keyword evidence="7 14" id="KW-0812">Transmembrane</keyword>
<dbReference type="InterPro" id="IPR023616">
    <property type="entry name" value="Cyt_c_oxase-like_su1_dom"/>
</dbReference>
<dbReference type="EMBL" id="JAUFPN010000069">
    <property type="protein sequence ID" value="MDN3564189.1"/>
    <property type="molecule type" value="Genomic_DNA"/>
</dbReference>
<keyword evidence="4" id="KW-1003">Cell membrane</keyword>
<comment type="similarity">
    <text evidence="2 14">Belongs to the heme-copper respiratory oxidase family.</text>
</comment>
<feature type="region of interest" description="Disordered" evidence="15">
    <location>
        <begin position="1"/>
        <end position="23"/>
    </location>
</feature>
<dbReference type="PANTHER" id="PTHR10422:SF35">
    <property type="entry name" value="CYTOCHROME BO(3) UBIQUINOL OXIDASE SUBUNIT 1"/>
    <property type="match status" value="1"/>
</dbReference>
<comment type="subcellular location">
    <subcellularLocation>
        <location evidence="1">Cell membrane</location>
        <topology evidence="1">Multi-pass membrane protein</topology>
    </subcellularLocation>
</comment>
<dbReference type="PRINTS" id="PR01165">
    <property type="entry name" value="CYCOXIDASEI"/>
</dbReference>
<feature type="transmembrane region" description="Helical" evidence="16">
    <location>
        <begin position="407"/>
        <end position="431"/>
    </location>
</feature>
<dbReference type="SUPFAM" id="SSF81452">
    <property type="entry name" value="Cytochrome c oxidase subunit III-like"/>
    <property type="match status" value="1"/>
</dbReference>
<feature type="transmembrane region" description="Helical" evidence="16">
    <location>
        <begin position="218"/>
        <end position="244"/>
    </location>
</feature>
<dbReference type="InterPro" id="IPR036927">
    <property type="entry name" value="Cyt_c_oxase-like_su1_sf"/>
</dbReference>
<feature type="transmembrane region" description="Helical" evidence="16">
    <location>
        <begin position="100"/>
        <end position="122"/>
    </location>
</feature>
<evidence type="ECO:0000256" key="11">
    <source>
        <dbReference type="ARBA" id="ARBA00023004"/>
    </source>
</evidence>
<keyword evidence="13 16" id="KW-0472">Membrane</keyword>
<evidence type="ECO:0000256" key="6">
    <source>
        <dbReference type="ARBA" id="ARBA00022660"/>
    </source>
</evidence>
<dbReference type="PROSITE" id="PS50855">
    <property type="entry name" value="COX1"/>
    <property type="match status" value="1"/>
</dbReference>
<dbReference type="Gene3D" id="1.20.210.10">
    <property type="entry name" value="Cytochrome c oxidase-like, subunit I domain"/>
    <property type="match status" value="1"/>
</dbReference>
<feature type="transmembrane region" description="Helical" evidence="16">
    <location>
        <begin position="618"/>
        <end position="638"/>
    </location>
</feature>
<evidence type="ECO:0000256" key="16">
    <source>
        <dbReference type="SAM" id="Phobius"/>
    </source>
</evidence>
<accession>A0ABT8A352</accession>
<evidence type="ECO:0000256" key="15">
    <source>
        <dbReference type="SAM" id="MobiDB-lite"/>
    </source>
</evidence>
<dbReference type="SUPFAM" id="SSF81442">
    <property type="entry name" value="Cytochrome c oxidase subunit I-like"/>
    <property type="match status" value="1"/>
</dbReference>
<evidence type="ECO:0000256" key="4">
    <source>
        <dbReference type="ARBA" id="ARBA00022475"/>
    </source>
</evidence>
<dbReference type="PANTHER" id="PTHR10422">
    <property type="entry name" value="CYTOCHROME C OXIDASE SUBUNIT 1"/>
    <property type="match status" value="1"/>
</dbReference>
<keyword evidence="8" id="KW-0479">Metal-binding</keyword>
<feature type="transmembrane region" description="Helical" evidence="16">
    <location>
        <begin position="589"/>
        <end position="612"/>
    </location>
</feature>
<feature type="transmembrane region" description="Helical" evidence="16">
    <location>
        <begin position="336"/>
        <end position="362"/>
    </location>
</feature>
<evidence type="ECO:0000256" key="12">
    <source>
        <dbReference type="ARBA" id="ARBA00023008"/>
    </source>
</evidence>
<evidence type="ECO:0000256" key="10">
    <source>
        <dbReference type="ARBA" id="ARBA00022989"/>
    </source>
</evidence>
<dbReference type="Gene3D" id="1.20.120.80">
    <property type="entry name" value="Cytochrome c oxidase, subunit III, four-helix bundle"/>
    <property type="match status" value="1"/>
</dbReference>
<feature type="transmembrane region" description="Helical" evidence="16">
    <location>
        <begin position="301"/>
        <end position="324"/>
    </location>
</feature>
<evidence type="ECO:0000313" key="18">
    <source>
        <dbReference type="EMBL" id="MDN3564189.1"/>
    </source>
</evidence>
<proteinExistence type="inferred from homology"/>
<feature type="domain" description="Cytochrome oxidase subunit I profile" evidence="17">
    <location>
        <begin position="28"/>
        <end position="545"/>
    </location>
</feature>
<evidence type="ECO:0000256" key="14">
    <source>
        <dbReference type="RuleBase" id="RU000370"/>
    </source>
</evidence>
<evidence type="ECO:0000256" key="8">
    <source>
        <dbReference type="ARBA" id="ARBA00022723"/>
    </source>
</evidence>
<keyword evidence="5 14" id="KW-0349">Heme</keyword>
<reference evidence="19" key="1">
    <citation type="journal article" date="2019" name="Int. J. Syst. Evol. Microbiol.">
        <title>The Global Catalogue of Microorganisms (GCM) 10K type strain sequencing project: providing services to taxonomists for standard genome sequencing and annotation.</title>
        <authorList>
            <consortium name="The Broad Institute Genomics Platform"/>
            <consortium name="The Broad Institute Genome Sequencing Center for Infectious Disease"/>
            <person name="Wu L."/>
            <person name="Ma J."/>
        </authorList>
    </citation>
    <scope>NUCLEOTIDE SEQUENCE [LARGE SCALE GENOMIC DNA]</scope>
    <source>
        <strain evidence="19">CECT 7131</strain>
    </source>
</reference>
<feature type="transmembrane region" description="Helical" evidence="16">
    <location>
        <begin position="374"/>
        <end position="395"/>
    </location>
</feature>
<keyword evidence="19" id="KW-1185">Reference proteome</keyword>
<feature type="transmembrane region" description="Helical" evidence="16">
    <location>
        <begin position="443"/>
        <end position="465"/>
    </location>
</feature>
<feature type="transmembrane region" description="Helical" evidence="16">
    <location>
        <begin position="827"/>
        <end position="845"/>
    </location>
</feature>
<feature type="transmembrane region" description="Helical" evidence="16">
    <location>
        <begin position="180"/>
        <end position="206"/>
    </location>
</feature>
<protein>
    <submittedName>
        <fullName evidence="18">Cbb3-type cytochrome c oxidase subunit I</fullName>
    </submittedName>
</protein>
<evidence type="ECO:0000256" key="2">
    <source>
        <dbReference type="ARBA" id="ARBA00009578"/>
    </source>
</evidence>
<evidence type="ECO:0000256" key="5">
    <source>
        <dbReference type="ARBA" id="ARBA00022617"/>
    </source>
</evidence>
<keyword evidence="10 16" id="KW-1133">Transmembrane helix</keyword>
<dbReference type="Proteomes" id="UP001529369">
    <property type="component" value="Unassembled WGS sequence"/>
</dbReference>
<keyword evidence="9 14" id="KW-0249">Electron transport</keyword>
<comment type="caution">
    <text evidence="18">The sequence shown here is derived from an EMBL/GenBank/DDBJ whole genome shotgun (WGS) entry which is preliminary data.</text>
</comment>
<evidence type="ECO:0000313" key="19">
    <source>
        <dbReference type="Proteomes" id="UP001529369"/>
    </source>
</evidence>
<feature type="transmembrane region" description="Helical" evidence="16">
    <location>
        <begin position="671"/>
        <end position="695"/>
    </location>
</feature>